<dbReference type="AlphaFoldDB" id="A0A285J3C8"/>
<reference evidence="1 2" key="1">
    <citation type="submission" date="2017-09" db="EMBL/GenBank/DDBJ databases">
        <authorList>
            <person name="Ehlers B."/>
            <person name="Leendertz F.H."/>
        </authorList>
    </citation>
    <scope>NUCLEOTIDE SEQUENCE [LARGE SCALE GENOMIC DNA]</scope>
    <source>
        <strain evidence="1 2">CGMCC 4.6857</strain>
    </source>
</reference>
<protein>
    <submittedName>
        <fullName evidence="1">SUKH-4 immunity protein</fullName>
    </submittedName>
</protein>
<keyword evidence="2" id="KW-1185">Reference proteome</keyword>
<dbReference type="OrthoDB" id="3298518at2"/>
<proteinExistence type="predicted"/>
<name>A0A285J3C8_9ACTN</name>
<dbReference type="RefSeq" id="WP_097323189.1">
    <property type="nucleotide sequence ID" value="NZ_OBDY01000014.1"/>
</dbReference>
<evidence type="ECO:0000313" key="2">
    <source>
        <dbReference type="Proteomes" id="UP000219612"/>
    </source>
</evidence>
<gene>
    <name evidence="1" type="ORF">SAMN05421748_114102</name>
</gene>
<dbReference type="InterPro" id="IPR025851">
    <property type="entry name" value="SUKH-4"/>
</dbReference>
<evidence type="ECO:0000313" key="1">
    <source>
        <dbReference type="EMBL" id="SNY53631.1"/>
    </source>
</evidence>
<accession>A0A285J3C8</accession>
<dbReference type="Proteomes" id="UP000219612">
    <property type="component" value="Unassembled WGS sequence"/>
</dbReference>
<dbReference type="Pfam" id="PF14435">
    <property type="entry name" value="SUKH-4"/>
    <property type="match status" value="1"/>
</dbReference>
<dbReference type="EMBL" id="OBDY01000014">
    <property type="protein sequence ID" value="SNY53631.1"/>
    <property type="molecule type" value="Genomic_DNA"/>
</dbReference>
<sequence length="162" mass="17556">MVTPDASEPRFLYEESALALIRDSDARDHLSRRGLPAGNPLFFPVPAYPHAGEDREFVVIGHDGTGLYCVDVVTGEVVITGLEAEAGIGHVNASPQAFDRCIAEFVRGLPYGSKDSEREELESISENVGRALYAIDASVFDDDPGFWPTLLNDVALGDYVEA</sequence>
<organism evidence="1 2">
    <name type="scientific">Paractinoplanes atraurantiacus</name>
    <dbReference type="NCBI Taxonomy" id="1036182"/>
    <lineage>
        <taxon>Bacteria</taxon>
        <taxon>Bacillati</taxon>
        <taxon>Actinomycetota</taxon>
        <taxon>Actinomycetes</taxon>
        <taxon>Micromonosporales</taxon>
        <taxon>Micromonosporaceae</taxon>
        <taxon>Paractinoplanes</taxon>
    </lineage>
</organism>